<keyword evidence="2" id="KW-1185">Reference proteome</keyword>
<protein>
    <submittedName>
        <fullName evidence="1">Uncharacterized protein</fullName>
    </submittedName>
</protein>
<gene>
    <name evidence="1" type="ORF">BGZ70_005018</name>
</gene>
<reference evidence="1" key="1">
    <citation type="journal article" date="2020" name="Fungal Divers.">
        <title>Resolving the Mortierellaceae phylogeny through synthesis of multi-gene phylogenetics and phylogenomics.</title>
        <authorList>
            <person name="Vandepol N."/>
            <person name="Liber J."/>
            <person name="Desiro A."/>
            <person name="Na H."/>
            <person name="Kennedy M."/>
            <person name="Barry K."/>
            <person name="Grigoriev I.V."/>
            <person name="Miller A.N."/>
            <person name="O'Donnell K."/>
            <person name="Stajich J.E."/>
            <person name="Bonito G."/>
        </authorList>
    </citation>
    <scope>NUCLEOTIDE SEQUENCE</scope>
    <source>
        <strain evidence="1">CK1249</strain>
    </source>
</reference>
<dbReference type="Proteomes" id="UP000738359">
    <property type="component" value="Unassembled WGS sequence"/>
</dbReference>
<evidence type="ECO:0000313" key="1">
    <source>
        <dbReference type="EMBL" id="KAF9944124.1"/>
    </source>
</evidence>
<feature type="non-terminal residue" evidence="1">
    <location>
        <position position="69"/>
    </location>
</feature>
<evidence type="ECO:0000313" key="2">
    <source>
        <dbReference type="Proteomes" id="UP000738359"/>
    </source>
</evidence>
<name>A0A9P6LUQ0_MORAP</name>
<dbReference type="AlphaFoldDB" id="A0A9P6LUQ0"/>
<sequence length="69" mass="7423">MSTSAEYASYSPSSSSSLTIIASPAPSYVSPHLPSKLKSFFKFGGGRKFNARDQLDHDPAQSPSDNRKS</sequence>
<organism evidence="1 2">
    <name type="scientific">Mortierella alpina</name>
    <name type="common">Oleaginous fungus</name>
    <name type="synonym">Mortierella renispora</name>
    <dbReference type="NCBI Taxonomy" id="64518"/>
    <lineage>
        <taxon>Eukaryota</taxon>
        <taxon>Fungi</taxon>
        <taxon>Fungi incertae sedis</taxon>
        <taxon>Mucoromycota</taxon>
        <taxon>Mortierellomycotina</taxon>
        <taxon>Mortierellomycetes</taxon>
        <taxon>Mortierellales</taxon>
        <taxon>Mortierellaceae</taxon>
        <taxon>Mortierella</taxon>
    </lineage>
</organism>
<dbReference type="EMBL" id="JAAAHY010002634">
    <property type="protein sequence ID" value="KAF9944124.1"/>
    <property type="molecule type" value="Genomic_DNA"/>
</dbReference>
<comment type="caution">
    <text evidence="1">The sequence shown here is derived from an EMBL/GenBank/DDBJ whole genome shotgun (WGS) entry which is preliminary data.</text>
</comment>
<accession>A0A9P6LUQ0</accession>
<proteinExistence type="predicted"/>